<reference evidence="1 2" key="1">
    <citation type="submission" date="2019-01" db="EMBL/GenBank/DDBJ databases">
        <authorList>
            <consortium name="Pathogen Informatics"/>
        </authorList>
    </citation>
    <scope>NUCLEOTIDE SEQUENCE [LARGE SCALE GENOMIC DNA]</scope>
    <source>
        <strain evidence="1 2">NCTC10172</strain>
    </source>
</reference>
<evidence type="ECO:0000313" key="2">
    <source>
        <dbReference type="Proteomes" id="UP000290909"/>
    </source>
</evidence>
<sequence length="385" mass="44977">MKKISFIILTCILLLTACTNKKEEIKLTVSNNQLNVTVGIGVMLPYEISGANYHDITFIYDASKISVIDHLVVEALTFGYHDIKLKIGDFDEVITVYATTGKWQQIFNDSTVIPQLTDDFNYDIQASYAMIEFNNIHLNDYLQVLDNLKRIEVGFSIYYETNINEKRVLFQETNNLKIYIIFQEISNPNSLELVLYFKEHFDFEFEVRNNFMVYFNGENTNQIEISPFLDEPISIEETLLNNGFIKISEFIYYHEEAFITITINDNQLDIWVDEMSKTWKNIQSYFKKTYEINLANFEGFDRIIIESNPESYTKYTYKLFGIEDVQKELNAFIERMSILGYELTNTSDSHQGTLINYDFEHIIIGYHESHGDSSAIDILITILPY</sequence>
<evidence type="ECO:0000313" key="1">
    <source>
        <dbReference type="EMBL" id="VEU82328.1"/>
    </source>
</evidence>
<dbReference type="RefSeq" id="WP_035369767.1">
    <property type="nucleotide sequence ID" value="NZ_LR215050.1"/>
</dbReference>
<name>A0A449BIR7_9MOLU</name>
<dbReference type="AlphaFoldDB" id="A0A449BIR7"/>
<keyword evidence="2" id="KW-1185">Reference proteome</keyword>
<proteinExistence type="predicted"/>
<organism evidence="1 2">
    <name type="scientific">Acholeplasma hippikon</name>
    <dbReference type="NCBI Taxonomy" id="264636"/>
    <lineage>
        <taxon>Bacteria</taxon>
        <taxon>Bacillati</taxon>
        <taxon>Mycoplasmatota</taxon>
        <taxon>Mollicutes</taxon>
        <taxon>Acholeplasmatales</taxon>
        <taxon>Acholeplasmataceae</taxon>
        <taxon>Acholeplasma</taxon>
    </lineage>
</organism>
<dbReference type="STRING" id="1408416.GCA_000702765_01154"/>
<dbReference type="Proteomes" id="UP000290909">
    <property type="component" value="Chromosome"/>
</dbReference>
<dbReference type="KEGG" id="ahk:NCTC10172_00338"/>
<dbReference type="EMBL" id="LR215050">
    <property type="protein sequence ID" value="VEU82328.1"/>
    <property type="molecule type" value="Genomic_DNA"/>
</dbReference>
<dbReference type="PROSITE" id="PS51257">
    <property type="entry name" value="PROKAR_LIPOPROTEIN"/>
    <property type="match status" value="1"/>
</dbReference>
<gene>
    <name evidence="1" type="ORF">NCTC10172_00338</name>
</gene>
<accession>A0A449BIR7</accession>
<protein>
    <submittedName>
        <fullName evidence="1">Uncharacterized protein</fullName>
    </submittedName>
</protein>